<evidence type="ECO:0000256" key="11">
    <source>
        <dbReference type="SAM" id="Phobius"/>
    </source>
</evidence>
<evidence type="ECO:0000256" key="1">
    <source>
        <dbReference type="ARBA" id="ARBA00004162"/>
    </source>
</evidence>
<sequence>MQFLPLFFMGAPGDESAGIINLVFLGAIFLVFYLFIIRPQSKRQKEIQQMVSDMKKGDKIVTSSGIIGILDKIEETEVLVDVDSGTKIRMLKSAITDVNPNKKDK</sequence>
<evidence type="ECO:0000256" key="3">
    <source>
        <dbReference type="ARBA" id="ARBA00014962"/>
    </source>
</evidence>
<name>A0ABW5JFX1_9BACT</name>
<dbReference type="Pfam" id="PF02699">
    <property type="entry name" value="YajC"/>
    <property type="match status" value="1"/>
</dbReference>
<evidence type="ECO:0000256" key="2">
    <source>
        <dbReference type="ARBA" id="ARBA00006742"/>
    </source>
</evidence>
<evidence type="ECO:0000256" key="6">
    <source>
        <dbReference type="ARBA" id="ARBA00022692"/>
    </source>
</evidence>
<evidence type="ECO:0000313" key="12">
    <source>
        <dbReference type="EMBL" id="MFD2531330.1"/>
    </source>
</evidence>
<feature type="transmembrane region" description="Helical" evidence="11">
    <location>
        <begin position="16"/>
        <end position="36"/>
    </location>
</feature>
<keyword evidence="10 11" id="KW-0472">Membrane</keyword>
<accession>A0ABW5JFX1</accession>
<evidence type="ECO:0000256" key="4">
    <source>
        <dbReference type="ARBA" id="ARBA00022448"/>
    </source>
</evidence>
<keyword evidence="13" id="KW-1185">Reference proteome</keyword>
<evidence type="ECO:0000313" key="13">
    <source>
        <dbReference type="Proteomes" id="UP001597460"/>
    </source>
</evidence>
<keyword evidence="8 11" id="KW-1133">Transmembrane helix</keyword>
<dbReference type="RefSeq" id="WP_390298163.1">
    <property type="nucleotide sequence ID" value="NZ_JBHULI010000002.1"/>
</dbReference>
<gene>
    <name evidence="12" type="primary">yajC</name>
    <name evidence="12" type="ORF">ACFSVN_02600</name>
</gene>
<keyword evidence="6 11" id="KW-0812">Transmembrane</keyword>
<comment type="similarity">
    <text evidence="2">Belongs to the YajC family.</text>
</comment>
<keyword evidence="4" id="KW-0813">Transport</keyword>
<dbReference type="Proteomes" id="UP001597460">
    <property type="component" value="Unassembled WGS sequence"/>
</dbReference>
<keyword evidence="7" id="KW-0653">Protein transport</keyword>
<comment type="caution">
    <text evidence="12">The sequence shown here is derived from an EMBL/GenBank/DDBJ whole genome shotgun (WGS) entry which is preliminary data.</text>
</comment>
<proteinExistence type="inferred from homology"/>
<dbReference type="InterPro" id="IPR003849">
    <property type="entry name" value="Preprotein_translocase_YajC"/>
</dbReference>
<evidence type="ECO:0000256" key="8">
    <source>
        <dbReference type="ARBA" id="ARBA00022989"/>
    </source>
</evidence>
<dbReference type="PRINTS" id="PR01853">
    <property type="entry name" value="YAJCTRNLCASE"/>
</dbReference>
<dbReference type="SMART" id="SM01323">
    <property type="entry name" value="YajC"/>
    <property type="match status" value="1"/>
</dbReference>
<comment type="subcellular location">
    <subcellularLocation>
        <location evidence="1">Cell membrane</location>
        <topology evidence="1">Single-pass membrane protein</topology>
    </subcellularLocation>
</comment>
<keyword evidence="5" id="KW-1003">Cell membrane</keyword>
<dbReference type="PANTHER" id="PTHR33909">
    <property type="entry name" value="SEC TRANSLOCON ACCESSORY COMPLEX SUBUNIT YAJC"/>
    <property type="match status" value="1"/>
</dbReference>
<organism evidence="12 13">
    <name type="scientific">Gracilimonas halophila</name>
    <dbReference type="NCBI Taxonomy" id="1834464"/>
    <lineage>
        <taxon>Bacteria</taxon>
        <taxon>Pseudomonadati</taxon>
        <taxon>Balneolota</taxon>
        <taxon>Balneolia</taxon>
        <taxon>Balneolales</taxon>
        <taxon>Balneolaceae</taxon>
        <taxon>Gracilimonas</taxon>
    </lineage>
</organism>
<evidence type="ECO:0000256" key="10">
    <source>
        <dbReference type="ARBA" id="ARBA00023136"/>
    </source>
</evidence>
<evidence type="ECO:0000256" key="7">
    <source>
        <dbReference type="ARBA" id="ARBA00022927"/>
    </source>
</evidence>
<dbReference type="EMBL" id="JBHULI010000002">
    <property type="protein sequence ID" value="MFD2531330.1"/>
    <property type="molecule type" value="Genomic_DNA"/>
</dbReference>
<protein>
    <recommendedName>
        <fullName evidence="3">Sec translocon accessory complex subunit YajC</fullName>
    </recommendedName>
</protein>
<evidence type="ECO:0000256" key="9">
    <source>
        <dbReference type="ARBA" id="ARBA00023010"/>
    </source>
</evidence>
<reference evidence="13" key="1">
    <citation type="journal article" date="2019" name="Int. J. Syst. Evol. Microbiol.">
        <title>The Global Catalogue of Microorganisms (GCM) 10K type strain sequencing project: providing services to taxonomists for standard genome sequencing and annotation.</title>
        <authorList>
            <consortium name="The Broad Institute Genomics Platform"/>
            <consortium name="The Broad Institute Genome Sequencing Center for Infectious Disease"/>
            <person name="Wu L."/>
            <person name="Ma J."/>
        </authorList>
    </citation>
    <scope>NUCLEOTIDE SEQUENCE [LARGE SCALE GENOMIC DNA]</scope>
    <source>
        <strain evidence="13">KCTC 52042</strain>
    </source>
</reference>
<keyword evidence="9" id="KW-0811">Translocation</keyword>
<dbReference type="PANTHER" id="PTHR33909:SF1">
    <property type="entry name" value="SEC TRANSLOCON ACCESSORY COMPLEX SUBUNIT YAJC"/>
    <property type="match status" value="1"/>
</dbReference>
<evidence type="ECO:0000256" key="5">
    <source>
        <dbReference type="ARBA" id="ARBA00022475"/>
    </source>
</evidence>
<dbReference type="NCBIfam" id="TIGR00739">
    <property type="entry name" value="yajC"/>
    <property type="match status" value="1"/>
</dbReference>